<evidence type="ECO:0000313" key="1">
    <source>
        <dbReference type="EMBL" id="MFC6042190.1"/>
    </source>
</evidence>
<organism evidence="1 2">
    <name type="scientific">Nocardioides hankookensis</name>
    <dbReference type="NCBI Taxonomy" id="443157"/>
    <lineage>
        <taxon>Bacteria</taxon>
        <taxon>Bacillati</taxon>
        <taxon>Actinomycetota</taxon>
        <taxon>Actinomycetes</taxon>
        <taxon>Propionibacteriales</taxon>
        <taxon>Nocardioidaceae</taxon>
        <taxon>Nocardioides</taxon>
    </lineage>
</organism>
<dbReference type="RefSeq" id="WP_379150518.1">
    <property type="nucleotide sequence ID" value="NZ_JBHSRJ010000002.1"/>
</dbReference>
<gene>
    <name evidence="1" type="ORF">ACFPYL_03855</name>
</gene>
<evidence type="ECO:0000313" key="2">
    <source>
        <dbReference type="Proteomes" id="UP001596135"/>
    </source>
</evidence>
<dbReference type="Pfam" id="PF03567">
    <property type="entry name" value="Sulfotransfer_2"/>
    <property type="match status" value="1"/>
</dbReference>
<accession>A0ABW1LDZ9</accession>
<dbReference type="SUPFAM" id="SSF52540">
    <property type="entry name" value="P-loop containing nucleoside triphosphate hydrolases"/>
    <property type="match status" value="1"/>
</dbReference>
<proteinExistence type="predicted"/>
<protein>
    <submittedName>
        <fullName evidence="1">Sulfotransferase family 2 domain-containing protein</fullName>
    </submittedName>
</protein>
<dbReference type="InterPro" id="IPR027417">
    <property type="entry name" value="P-loop_NTPase"/>
</dbReference>
<comment type="caution">
    <text evidence="1">The sequence shown here is derived from an EMBL/GenBank/DDBJ whole genome shotgun (WGS) entry which is preliminary data.</text>
</comment>
<dbReference type="Proteomes" id="UP001596135">
    <property type="component" value="Unassembled WGS sequence"/>
</dbReference>
<reference evidence="2" key="1">
    <citation type="journal article" date="2019" name="Int. J. Syst. Evol. Microbiol.">
        <title>The Global Catalogue of Microorganisms (GCM) 10K type strain sequencing project: providing services to taxonomists for standard genome sequencing and annotation.</title>
        <authorList>
            <consortium name="The Broad Institute Genomics Platform"/>
            <consortium name="The Broad Institute Genome Sequencing Center for Infectious Disease"/>
            <person name="Wu L."/>
            <person name="Ma J."/>
        </authorList>
    </citation>
    <scope>NUCLEOTIDE SEQUENCE [LARGE SCALE GENOMIC DNA]</scope>
    <source>
        <strain evidence="2">CCUG 54522</strain>
    </source>
</reference>
<dbReference type="EMBL" id="JBHSRJ010000002">
    <property type="protein sequence ID" value="MFC6042190.1"/>
    <property type="molecule type" value="Genomic_DNA"/>
</dbReference>
<dbReference type="Gene3D" id="3.40.50.300">
    <property type="entry name" value="P-loop containing nucleotide triphosphate hydrolases"/>
    <property type="match status" value="1"/>
</dbReference>
<sequence length="214" mass="24425">MEGAPDVPVMIKDGRSVLFIHIPKTGGTTIERMFAKAGWEVHFREGKRARPHVFPLLRCSPQHYHADLLVELFDVSRFDVVAGIVREPLARFRSEFSMRHRQLDSTDEDQVATWTERVLTRYAENPYALDNHLRPQTEFLLPGAEVYRLEDSLEAMVADLNARFDLGLPTKVPHKLASHERGIPSSKVPLTPEVRSRVQEFYAADFADLGYPTD</sequence>
<dbReference type="InterPro" id="IPR005331">
    <property type="entry name" value="Sulfotransferase"/>
</dbReference>
<keyword evidence="2" id="KW-1185">Reference proteome</keyword>
<name>A0ABW1LDZ9_9ACTN</name>